<keyword evidence="3" id="KW-1185">Reference proteome</keyword>
<organism evidence="2 3">
    <name type="scientific">Hirundo rustica rustica</name>
    <dbReference type="NCBI Taxonomy" id="333673"/>
    <lineage>
        <taxon>Eukaryota</taxon>
        <taxon>Metazoa</taxon>
        <taxon>Chordata</taxon>
        <taxon>Craniata</taxon>
        <taxon>Vertebrata</taxon>
        <taxon>Euteleostomi</taxon>
        <taxon>Archelosauria</taxon>
        <taxon>Archosauria</taxon>
        <taxon>Dinosauria</taxon>
        <taxon>Saurischia</taxon>
        <taxon>Theropoda</taxon>
        <taxon>Coelurosauria</taxon>
        <taxon>Aves</taxon>
        <taxon>Neognathae</taxon>
        <taxon>Neoaves</taxon>
        <taxon>Telluraves</taxon>
        <taxon>Australaves</taxon>
        <taxon>Passeriformes</taxon>
        <taxon>Sylvioidea</taxon>
        <taxon>Hirundinidae</taxon>
        <taxon>Hirundo</taxon>
    </lineage>
</organism>
<evidence type="ECO:0000313" key="2">
    <source>
        <dbReference type="EMBL" id="RMC14796.1"/>
    </source>
</evidence>
<reference evidence="2 3" key="1">
    <citation type="submission" date="2018-07" db="EMBL/GenBank/DDBJ databases">
        <title>A high quality draft genome assembly of the barn swallow (H. rustica rustica).</title>
        <authorList>
            <person name="Formenti G."/>
            <person name="Chiara M."/>
            <person name="Poveda L."/>
            <person name="Francoijs K.-J."/>
            <person name="Bonisoli-Alquati A."/>
            <person name="Canova L."/>
            <person name="Gianfranceschi L."/>
            <person name="Horner D.S."/>
            <person name="Saino N."/>
        </authorList>
    </citation>
    <scope>NUCLEOTIDE SEQUENCE [LARGE SCALE GENOMIC DNA]</scope>
    <source>
        <strain evidence="2">Chelidonia</strain>
        <tissue evidence="2">Blood</tissue>
    </source>
</reference>
<gene>
    <name evidence="2" type="ORF">DUI87_06972</name>
</gene>
<comment type="caution">
    <text evidence="2">The sequence shown here is derived from an EMBL/GenBank/DDBJ whole genome shotgun (WGS) entry which is preliminary data.</text>
</comment>
<dbReference type="AlphaFoldDB" id="A0A3M0KP23"/>
<sequence length="245" mass="26792">MAGKSVYEVCLKAPIWEGKKDDLRTVYRHEHAPKIVGGHPNGKQLDGKGPEALVNIKLAMSQQKCPCCKGGEWNPLLHQTKDCQELEGGDLSPLFRACEATGVGFYMRLKGPCARCCTWVRATPGVSPGWGMNRSEQPCPEGLGSAGGQEAGHELTIFTHSLKNQMCPRLHLKHFGQQVKGGDSAPILYSGDTPPAASSSGGPNGGRPLRVSPEEVTKMIRRLENFSYKERQRVLGLFSLEKRRL</sequence>
<evidence type="ECO:0000313" key="3">
    <source>
        <dbReference type="Proteomes" id="UP000269221"/>
    </source>
</evidence>
<feature type="compositionally biased region" description="Low complexity" evidence="1">
    <location>
        <begin position="190"/>
        <end position="201"/>
    </location>
</feature>
<proteinExistence type="predicted"/>
<dbReference type="EMBL" id="QRBI01000104">
    <property type="protein sequence ID" value="RMC14796.1"/>
    <property type="molecule type" value="Genomic_DNA"/>
</dbReference>
<protein>
    <submittedName>
        <fullName evidence="2">Uncharacterized protein</fullName>
    </submittedName>
</protein>
<accession>A0A3M0KP23</accession>
<name>A0A3M0KP23_HIRRU</name>
<feature type="region of interest" description="Disordered" evidence="1">
    <location>
        <begin position="183"/>
        <end position="212"/>
    </location>
</feature>
<dbReference type="Proteomes" id="UP000269221">
    <property type="component" value="Unassembled WGS sequence"/>
</dbReference>
<evidence type="ECO:0000256" key="1">
    <source>
        <dbReference type="SAM" id="MobiDB-lite"/>
    </source>
</evidence>